<dbReference type="PIRSF" id="PIRSF028345">
    <property type="entry name" value="UCP028345"/>
    <property type="match status" value="1"/>
</dbReference>
<dbReference type="OrthoDB" id="1645325at2"/>
<evidence type="ECO:0000313" key="5">
    <source>
        <dbReference type="EMBL" id="AAT27984.1"/>
    </source>
</evidence>
<keyword evidence="6" id="KW-1185">Reference proteome</keyword>
<dbReference type="InterPro" id="IPR035930">
    <property type="entry name" value="FomD-like_sf"/>
</dbReference>
<dbReference type="PANTHER" id="PTHR39159:SF1">
    <property type="entry name" value="UPF0374 PROTEIN YGAC"/>
    <property type="match status" value="1"/>
</dbReference>
<dbReference type="GO" id="GO:0046872">
    <property type="term" value="F:metal ion binding"/>
    <property type="evidence" value="ECO:0007669"/>
    <property type="project" value="UniProtKB-KW"/>
</dbReference>
<feature type="domain" description="DUF402" evidence="4">
    <location>
        <begin position="28"/>
        <end position="166"/>
    </location>
</feature>
<dbReference type="SUPFAM" id="SSF159234">
    <property type="entry name" value="FomD-like"/>
    <property type="match status" value="1"/>
</dbReference>
<dbReference type="Gene3D" id="2.40.380.10">
    <property type="entry name" value="FomD-like"/>
    <property type="match status" value="1"/>
</dbReference>
<dbReference type="eggNOG" id="COG3557">
    <property type="taxonomic scope" value="Bacteria"/>
</dbReference>
<dbReference type="EMBL" id="AE017308">
    <property type="protein sequence ID" value="AAT27984.1"/>
    <property type="molecule type" value="Genomic_DNA"/>
</dbReference>
<keyword evidence="3" id="KW-0460">Magnesium</keyword>
<dbReference type="GO" id="GO:0016787">
    <property type="term" value="F:hydrolase activity"/>
    <property type="evidence" value="ECO:0007669"/>
    <property type="project" value="UniProtKB-KW"/>
</dbReference>
<evidence type="ECO:0000313" key="6">
    <source>
        <dbReference type="Proteomes" id="UP000009072"/>
    </source>
</evidence>
<dbReference type="Pfam" id="PF04167">
    <property type="entry name" value="DUF402"/>
    <property type="match status" value="1"/>
</dbReference>
<dbReference type="HOGENOM" id="CLU_109787_0_0_14"/>
<evidence type="ECO:0000256" key="3">
    <source>
        <dbReference type="ARBA" id="ARBA00022842"/>
    </source>
</evidence>
<dbReference type="InterPro" id="IPR016882">
    <property type="entry name" value="SA1684"/>
</dbReference>
<gene>
    <name evidence="5" type="ordered locus">MMOB4980</name>
</gene>
<dbReference type="AlphaFoldDB" id="Q6KHE6"/>
<dbReference type="InterPro" id="IPR007295">
    <property type="entry name" value="DUF402"/>
</dbReference>
<reference evidence="5 6" key="1">
    <citation type="journal article" date="2004" name="Genome Res.">
        <title>The complete genome and proteome of Mycoplasma mobile.</title>
        <authorList>
            <person name="Jaffe J.D."/>
            <person name="Stange-Thomann N."/>
            <person name="Smith C."/>
            <person name="DeCaprio D."/>
            <person name="Fisher S."/>
            <person name="Butler J."/>
            <person name="Calvo S."/>
            <person name="Elkins T."/>
            <person name="FitzGerald M.G."/>
            <person name="Hafez N."/>
            <person name="Kodira C.D."/>
            <person name="Major J."/>
            <person name="Wang S."/>
            <person name="Wilkinson J."/>
            <person name="Nicol R."/>
            <person name="Nusbaum C."/>
            <person name="Birren B."/>
            <person name="Berg H.C."/>
            <person name="Church G.M."/>
        </authorList>
    </citation>
    <scope>NUCLEOTIDE SEQUENCE [LARGE SCALE GENOMIC DNA]</scope>
    <source>
        <strain evidence="6">ATCC 43663 / 163K / NCTC 11711</strain>
    </source>
</reference>
<dbReference type="RefSeq" id="WP_011265018.1">
    <property type="nucleotide sequence ID" value="NC_006908.1"/>
</dbReference>
<accession>Q6KHE6</accession>
<dbReference type="PANTHER" id="PTHR39159">
    <property type="match status" value="1"/>
</dbReference>
<evidence type="ECO:0000256" key="2">
    <source>
        <dbReference type="ARBA" id="ARBA00022801"/>
    </source>
</evidence>
<name>Q6KHE6_MYCM1</name>
<evidence type="ECO:0000256" key="1">
    <source>
        <dbReference type="ARBA" id="ARBA00022723"/>
    </source>
</evidence>
<keyword evidence="1" id="KW-0479">Metal-binding</keyword>
<organism evidence="5 6">
    <name type="scientific">Mycoplasma mobile (strain ATCC 43663 / 163K / NCTC 11711)</name>
    <name type="common">Mesomycoplasma mobile</name>
    <dbReference type="NCBI Taxonomy" id="267748"/>
    <lineage>
        <taxon>Bacteria</taxon>
        <taxon>Bacillati</taxon>
        <taxon>Mycoplasmatota</taxon>
        <taxon>Mycoplasmoidales</taxon>
        <taxon>Metamycoplasmataceae</taxon>
        <taxon>Mesomycoplasma</taxon>
    </lineage>
</organism>
<dbReference type="InterPro" id="IPR050212">
    <property type="entry name" value="Ntdp-like"/>
</dbReference>
<proteinExistence type="predicted"/>
<dbReference type="Proteomes" id="UP000009072">
    <property type="component" value="Chromosome"/>
</dbReference>
<evidence type="ECO:0000259" key="4">
    <source>
        <dbReference type="Pfam" id="PF04167"/>
    </source>
</evidence>
<protein>
    <submittedName>
        <fullName evidence="5">RNAse G and E associated domain containing protein</fullName>
    </submittedName>
</protein>
<keyword evidence="2" id="KW-0378">Hydrolase</keyword>
<dbReference type="STRING" id="267748.MMOB4980"/>
<sequence length="200" mass="23785">MKLKEDQIELNGVPELGSIINIQAYKYDGTLYRQWNGARVLEVSPFHIVLVLIKTKVAEETNRKWIIREPTLWFFPVEGSFFNASILLRKKEKLYYINLSSPPIFEDNTLKFIDFDLDIKISPKQIFSVVDENEFAINSKEFKYSEELIKLIRKNIKLIRVNFHDKDYIFDDDFLESYINELKDLRLVKESFKIIAKKKH</sequence>
<dbReference type="KEGG" id="mmo:MMOB4980"/>